<accession>U5CWT8</accession>
<evidence type="ECO:0000256" key="4">
    <source>
        <dbReference type="ARBA" id="ARBA00040028"/>
    </source>
</evidence>
<dbReference type="SUPFAM" id="SSF46561">
    <property type="entry name" value="Ribosomal protein L29 (L29p)"/>
    <property type="match status" value="1"/>
</dbReference>
<dbReference type="Pfam" id="PF00831">
    <property type="entry name" value="Ribosomal_L29"/>
    <property type="match status" value="1"/>
</dbReference>
<dbReference type="EMBL" id="KI392532">
    <property type="protein sequence ID" value="ERN14609.1"/>
    <property type="molecule type" value="Genomic_DNA"/>
</dbReference>
<dbReference type="Gene3D" id="1.10.287.310">
    <property type="match status" value="1"/>
</dbReference>
<dbReference type="STRING" id="13333.U5CWT8"/>
<comment type="similarity">
    <text evidence="1">Belongs to the universal ribosomal protein uL29 family.</text>
</comment>
<dbReference type="InterPro" id="IPR036049">
    <property type="entry name" value="Ribosomal_uL29_sf"/>
</dbReference>
<dbReference type="Proteomes" id="UP000017836">
    <property type="component" value="Unassembled WGS sequence"/>
</dbReference>
<evidence type="ECO:0000256" key="3">
    <source>
        <dbReference type="ARBA" id="ARBA00023274"/>
    </source>
</evidence>
<dbReference type="HOGENOM" id="CLU_1940954_0_0_1"/>
<evidence type="ECO:0000313" key="7">
    <source>
        <dbReference type="EMBL" id="ERN14609.1"/>
    </source>
</evidence>
<dbReference type="NCBIfam" id="TIGR00012">
    <property type="entry name" value="L29"/>
    <property type="match status" value="1"/>
</dbReference>
<proteinExistence type="inferred from homology"/>
<gene>
    <name evidence="7" type="ORF">AMTR_s00038p00170150</name>
</gene>
<evidence type="ECO:0000256" key="2">
    <source>
        <dbReference type="ARBA" id="ARBA00022980"/>
    </source>
</evidence>
<dbReference type="GO" id="GO:0005840">
    <property type="term" value="C:ribosome"/>
    <property type="evidence" value="ECO:0007669"/>
    <property type="project" value="UniProtKB-KW"/>
</dbReference>
<protein>
    <recommendedName>
        <fullName evidence="4">Large ribosomal subunit protein uL29c</fullName>
    </recommendedName>
    <alternativeName>
        <fullName evidence="5">50S ribosomal protein L29, chloroplastic</fullName>
    </alternativeName>
</protein>
<evidence type="ECO:0000256" key="5">
    <source>
        <dbReference type="ARBA" id="ARBA00042960"/>
    </source>
</evidence>
<dbReference type="GO" id="GO:1990904">
    <property type="term" value="C:ribonucleoprotein complex"/>
    <property type="evidence" value="ECO:0007669"/>
    <property type="project" value="UniProtKB-KW"/>
</dbReference>
<dbReference type="AlphaFoldDB" id="U5CWT8"/>
<dbReference type="GO" id="GO:0006412">
    <property type="term" value="P:translation"/>
    <property type="evidence" value="ECO:0007669"/>
    <property type="project" value="InterPro"/>
</dbReference>
<organism evidence="7 8">
    <name type="scientific">Amborella trichopoda</name>
    <dbReference type="NCBI Taxonomy" id="13333"/>
    <lineage>
        <taxon>Eukaryota</taxon>
        <taxon>Viridiplantae</taxon>
        <taxon>Streptophyta</taxon>
        <taxon>Embryophyta</taxon>
        <taxon>Tracheophyta</taxon>
        <taxon>Spermatophyta</taxon>
        <taxon>Magnoliopsida</taxon>
        <taxon>Amborellales</taxon>
        <taxon>Amborellaceae</taxon>
        <taxon>Amborella</taxon>
    </lineage>
</organism>
<name>U5CWT8_AMBTC</name>
<dbReference type="PANTHER" id="PTHR10916">
    <property type="entry name" value="60S RIBOSOMAL PROTEIN L35/50S RIBOSOMAL PROTEIN L29"/>
    <property type="match status" value="1"/>
</dbReference>
<dbReference type="Gramene" id="ERN14609">
    <property type="protein sequence ID" value="ERN14609"/>
    <property type="gene ID" value="AMTR_s00038p00170150"/>
</dbReference>
<keyword evidence="3" id="KW-0687">Ribonucleoprotein</keyword>
<dbReference type="InterPro" id="IPR050063">
    <property type="entry name" value="Ribosomal_protein_uL29"/>
</dbReference>
<dbReference type="GO" id="GO:0003735">
    <property type="term" value="F:structural constituent of ribosome"/>
    <property type="evidence" value="ECO:0007669"/>
    <property type="project" value="InterPro"/>
</dbReference>
<dbReference type="InterPro" id="IPR001854">
    <property type="entry name" value="Ribosomal_uL29"/>
</dbReference>
<evidence type="ECO:0000256" key="1">
    <source>
        <dbReference type="ARBA" id="ARBA00009254"/>
    </source>
</evidence>
<keyword evidence="8" id="KW-1185">Reference proteome</keyword>
<dbReference type="eggNOG" id="KOG3436">
    <property type="taxonomic scope" value="Eukaryota"/>
</dbReference>
<evidence type="ECO:0000256" key="6">
    <source>
        <dbReference type="SAM" id="MobiDB-lite"/>
    </source>
</evidence>
<feature type="region of interest" description="Disordered" evidence="6">
    <location>
        <begin position="1"/>
        <end position="22"/>
    </location>
</feature>
<evidence type="ECO:0000313" key="8">
    <source>
        <dbReference type="Proteomes" id="UP000017836"/>
    </source>
</evidence>
<sequence>MTIARRTGGLSHYPSSHSDESCGKREMGGGVLDLCSLTSGLSLSKPLSSKISLANTSFHGLRIQPVCSIRSGFVSKQFTNVKMMAKREEELKDIRGKTTEEINEEIVDLKGELFMLRLQKSARNEFKSTI</sequence>
<reference evidence="8" key="1">
    <citation type="journal article" date="2013" name="Science">
        <title>The Amborella genome and the evolution of flowering plants.</title>
        <authorList>
            <consortium name="Amborella Genome Project"/>
        </authorList>
    </citation>
    <scope>NUCLEOTIDE SEQUENCE [LARGE SCALE GENOMIC DNA]</scope>
</reference>
<dbReference type="PANTHER" id="PTHR10916:SF0">
    <property type="entry name" value="LARGE RIBOSOMAL SUBUNIT PROTEIN UL29C"/>
    <property type="match status" value="1"/>
</dbReference>
<keyword evidence="2" id="KW-0689">Ribosomal protein</keyword>